<evidence type="ECO:0000313" key="3">
    <source>
        <dbReference type="Proteomes" id="UP000522163"/>
    </source>
</evidence>
<feature type="transmembrane region" description="Helical" evidence="1">
    <location>
        <begin position="140"/>
        <end position="163"/>
    </location>
</feature>
<comment type="caution">
    <text evidence="2">The sequence shown here is derived from an EMBL/GenBank/DDBJ whole genome shotgun (WGS) entry which is preliminary data.</text>
</comment>
<gene>
    <name evidence="2" type="ORF">HNQ46_001626</name>
</gene>
<feature type="transmembrane region" description="Helical" evidence="1">
    <location>
        <begin position="56"/>
        <end position="76"/>
    </location>
</feature>
<dbReference type="PANTHER" id="PTHR39650">
    <property type="entry name" value="CDP-ARCHAEOL SYNTHASE"/>
    <property type="match status" value="1"/>
</dbReference>
<dbReference type="Pfam" id="PF01864">
    <property type="entry name" value="CarS-like"/>
    <property type="match status" value="1"/>
</dbReference>
<keyword evidence="1" id="KW-0472">Membrane</keyword>
<sequence>MQWIMSLYITMFPVILAGVFNMLFLKIPFLKNRCRPIDGGKNWTDGKRIFGDSKSVLGFILMTVLAGILEVFWGFLLQALGHNKRSLLYLYFENTSAFNFLIGMLFGFLYMLFELPNSFIKRRLSVSAAEQGDRRRGLKLFFFILDQIDSMFGIMLCLGILVHLTPPQILFAIFLGGLTHVLVNCLLILFRVRKYL</sequence>
<name>A0A7W9SH15_9FIRM</name>
<feature type="transmembrane region" description="Helical" evidence="1">
    <location>
        <begin position="96"/>
        <end position="113"/>
    </location>
</feature>
<dbReference type="PANTHER" id="PTHR39650:SF1">
    <property type="entry name" value="CDP-ARCHAEOL SYNTHASE"/>
    <property type="match status" value="1"/>
</dbReference>
<feature type="transmembrane region" description="Helical" evidence="1">
    <location>
        <begin position="6"/>
        <end position="25"/>
    </location>
</feature>
<protein>
    <submittedName>
        <fullName evidence="2">CDP-diglyceride synthetase</fullName>
    </submittedName>
</protein>
<dbReference type="InterPro" id="IPR032690">
    <property type="entry name" value="CarS"/>
</dbReference>
<dbReference type="Proteomes" id="UP000522163">
    <property type="component" value="Unassembled WGS sequence"/>
</dbReference>
<dbReference type="AlphaFoldDB" id="A0A7W9SH15"/>
<dbReference type="GeneID" id="85015162"/>
<keyword evidence="1" id="KW-1133">Transmembrane helix</keyword>
<reference evidence="2 3" key="1">
    <citation type="submission" date="2020-08" db="EMBL/GenBank/DDBJ databases">
        <title>Genomic Encyclopedia of Type Strains, Phase IV (KMG-IV): sequencing the most valuable type-strain genomes for metagenomic binning, comparative biology and taxonomic classification.</title>
        <authorList>
            <person name="Goeker M."/>
        </authorList>
    </citation>
    <scope>NUCLEOTIDE SEQUENCE [LARGE SCALE GENOMIC DNA]</scope>
    <source>
        <strain evidence="2 3">DSM 17245</strain>
    </source>
</reference>
<keyword evidence="1" id="KW-0812">Transmembrane</keyword>
<dbReference type="EMBL" id="JACHHH010000008">
    <property type="protein sequence ID" value="MBB6041636.1"/>
    <property type="molecule type" value="Genomic_DNA"/>
</dbReference>
<accession>A0A7W9SH15</accession>
<dbReference type="RefSeq" id="WP_183684232.1">
    <property type="nucleotide sequence ID" value="NZ_JACHHH010000008.1"/>
</dbReference>
<evidence type="ECO:0000313" key="2">
    <source>
        <dbReference type="EMBL" id="MBB6041636.1"/>
    </source>
</evidence>
<organism evidence="2 3">
    <name type="scientific">Oribacterium sinus</name>
    <dbReference type="NCBI Taxonomy" id="237576"/>
    <lineage>
        <taxon>Bacteria</taxon>
        <taxon>Bacillati</taxon>
        <taxon>Bacillota</taxon>
        <taxon>Clostridia</taxon>
        <taxon>Lachnospirales</taxon>
        <taxon>Lachnospiraceae</taxon>
        <taxon>Oribacterium</taxon>
    </lineage>
</organism>
<proteinExistence type="predicted"/>
<feature type="transmembrane region" description="Helical" evidence="1">
    <location>
        <begin position="169"/>
        <end position="190"/>
    </location>
</feature>
<evidence type="ECO:0000256" key="1">
    <source>
        <dbReference type="SAM" id="Phobius"/>
    </source>
</evidence>